<dbReference type="Gene3D" id="1.10.10.10">
    <property type="entry name" value="Winged helix-like DNA-binding domain superfamily/Winged helix DNA-binding domain"/>
    <property type="match status" value="1"/>
</dbReference>
<keyword evidence="4" id="KW-0539">Nucleus</keyword>
<dbReference type="InterPro" id="IPR052406">
    <property type="entry name" value="Chromatin_Remodeling_Comp"/>
</dbReference>
<evidence type="ECO:0000259" key="6">
    <source>
        <dbReference type="PROSITE" id="PS51526"/>
    </source>
</evidence>
<dbReference type="PROSITE" id="PS51526">
    <property type="entry name" value="RFX_DBD"/>
    <property type="match status" value="1"/>
</dbReference>
<keyword evidence="3" id="KW-0804">Transcription</keyword>
<feature type="compositionally biased region" description="Polar residues" evidence="5">
    <location>
        <begin position="1012"/>
        <end position="1036"/>
    </location>
</feature>
<dbReference type="OrthoDB" id="338531at2759"/>
<keyword evidence="2" id="KW-0805">Transcription regulation</keyword>
<feature type="compositionally biased region" description="Low complexity" evidence="5">
    <location>
        <begin position="1729"/>
        <end position="1738"/>
    </location>
</feature>
<evidence type="ECO:0000313" key="7">
    <source>
        <dbReference type="EMBL" id="OAD55993.1"/>
    </source>
</evidence>
<organism evidence="7 8">
    <name type="scientific">Eufriesea mexicana</name>
    <dbReference type="NCBI Taxonomy" id="516756"/>
    <lineage>
        <taxon>Eukaryota</taxon>
        <taxon>Metazoa</taxon>
        <taxon>Ecdysozoa</taxon>
        <taxon>Arthropoda</taxon>
        <taxon>Hexapoda</taxon>
        <taxon>Insecta</taxon>
        <taxon>Pterygota</taxon>
        <taxon>Neoptera</taxon>
        <taxon>Endopterygota</taxon>
        <taxon>Hymenoptera</taxon>
        <taxon>Apocrita</taxon>
        <taxon>Aculeata</taxon>
        <taxon>Apoidea</taxon>
        <taxon>Anthophila</taxon>
        <taxon>Apidae</taxon>
        <taxon>Eufriesea</taxon>
    </lineage>
</organism>
<proteinExistence type="predicted"/>
<feature type="region of interest" description="Disordered" evidence="5">
    <location>
        <begin position="1703"/>
        <end position="1774"/>
    </location>
</feature>
<feature type="compositionally biased region" description="Low complexity" evidence="5">
    <location>
        <begin position="1272"/>
        <end position="1281"/>
    </location>
</feature>
<feature type="compositionally biased region" description="Low complexity" evidence="5">
    <location>
        <begin position="1922"/>
        <end position="1935"/>
    </location>
</feature>
<dbReference type="InterPro" id="IPR013087">
    <property type="entry name" value="Znf_C2H2_type"/>
</dbReference>
<dbReference type="InterPro" id="IPR036388">
    <property type="entry name" value="WH-like_DNA-bd_sf"/>
</dbReference>
<evidence type="ECO:0000313" key="8">
    <source>
        <dbReference type="Proteomes" id="UP000250275"/>
    </source>
</evidence>
<dbReference type="PANTHER" id="PTHR22970:SF14">
    <property type="entry name" value="AT-RICH INTERACTIVE DOMAIN-CONTAINING PROTEIN 2"/>
    <property type="match status" value="1"/>
</dbReference>
<feature type="region of interest" description="Disordered" evidence="5">
    <location>
        <begin position="1311"/>
        <end position="1337"/>
    </location>
</feature>
<evidence type="ECO:0000256" key="4">
    <source>
        <dbReference type="ARBA" id="ARBA00023242"/>
    </source>
</evidence>
<feature type="region of interest" description="Disordered" evidence="5">
    <location>
        <begin position="1258"/>
        <end position="1287"/>
    </location>
</feature>
<feature type="region of interest" description="Disordered" evidence="5">
    <location>
        <begin position="971"/>
        <end position="1039"/>
    </location>
</feature>
<reference evidence="7 8" key="1">
    <citation type="submission" date="2015-07" db="EMBL/GenBank/DDBJ databases">
        <title>The genome of Eufriesea mexicana.</title>
        <authorList>
            <person name="Pan H."/>
            <person name="Kapheim K."/>
        </authorList>
    </citation>
    <scope>NUCLEOTIDE SEQUENCE [LARGE SCALE GENOMIC DNA]</scope>
    <source>
        <strain evidence="7">0111107269</strain>
        <tissue evidence="7">Whole body</tissue>
    </source>
</reference>
<sequence>MNSKNPWIFHCKFKPKNFPVLSLLFKSDCLAMITQVGLRPFLVAMLEVLQPIPPGSSDRVQRRTFQLYNHLTRSEKTGNVSSYTKNYSHKRTPLFFCTPKSQLSKTTLQHLPNPKSQLNKQSDLQLFHCHPRTKLVMYYGFICLIEVVGISFAKHSTLVLGCMGIFIAEVGDVVEVIKYHLSGTSDVFILPPIKRIGVNTRNEWASLCEQFHLPSGCVNSGVGLKQIYLSYIKTWHGTCYLIDYGNYINHKVTKSAPVPAAAVAAQAHYGRRFLLLRSIRHTKWCRDGPEAGSSQSVCAQSAASNGQSGSGWVLQRLHLPYSTYLDRYEKVHFLGEDGQQADDDDEDSRHRKWSARALHSVPLTYNHHQHNVAESLRDYNGLSSDLYKPSNYDKLALSLLSPLPNEQDFAINVCTLLSNEGKHILRLDKYPRLVNILLAHAGVFDSPGTRQLFIEVYSRVRNYSINSFWSDVLDSQDVIDLTNERTFMKKPTASPQTFSRRKILEREKQNKSTVSMENDEASTSMEIDGVIPDCSRLDPIGLHQDESLKDQNQNSIKFEEEDKDLFCVGRTLGTQDPYGQRVLQIASILRNLSFTPENATILGRNRCFLRFVLLCVRARWSNLHQLGFDILGNIANEIILKEAGERITDVVLSCVAKGIESQDRFIVISCLEVLNKISQQDSNEEIVTFGLEDNVYELICRFLALNDIALLVYTLECLYALTSLGERPCTSVARVRGAIDTLVALVTVEAQSYGPKACILMRVIETVSTVAPSPNTTQNTPVTATAPTAIVSSAVPTTPATVTATPAPVSPAPSRPTTPAAIATKSTTHKAVETNNSLQQQHAHQQIIQENEQFALSWLRATFEPALGVRIEQEELYKKYLGCCTKIGRRGVIAPLHFPRCVRSVFGGSVGPNPLKGETSGTQYYEGIRVRATPPQVTYPSQTAVGTNTAPIPAVNTTPVKVLPVQQRTIKSISPAPDSTALDNPASGPPRIPAPASPILKAQLSAPPKPPSNISNTATQSQNPVTKVDSKSQVSVSHPHLSQALLSSGSQTQPQPQQVQQIQQQCQTVQVVAKEDNRSGTTSSSIIKSLLATKVTVSSDCMPSTAATCVSTPTACVTNTTASIASSISANQLITSNQVAQRQQQQRLLQQQLTNISQPAAITTNVTTILPKTPVNSKQKPAITPIPAKKIQRLNGAKFIMTNNCDKTEVNDNENINQIATSTTSSTVILNSTENHISSTIKVCRPPTTIVTTVNKTSQRSTCTSIAEDSDSTNNSLASSSGIGGSRDCSGVGIEEDNSLTSFEGILLNGAPSNMDIDAQDDGSSKDSSSITSKEKPLQSMMLADLLERKVDKEPILNGVLGKNSINEKGMDLVENHIKKVLKESPTDIKIKAEVEEGNVIQTDVSEDTLFEAPRGIKRAASESDEVDVKKVKYSNGTMSPDPAVDSTTAESTVSSIKSEEQDDDKDSEKATVSSTAANLYAALAADCIEDETDLDDNKSTATSTTTTTTPTATTAAITPINTTTTSTTGATATTTAAAAAAAAVIIPTGPVKGRQAQPQPQVLLQQGAGGQLQYVVSGGVPGQNYVLAQPQTTLVQGQAQTVLVAQTTQQQGTGAKTIIILQSQAAAQPTQQKMVAVTPQGQQVVVTQVSRPILQSPALGNIPPPLVPTSGTIPQTSIIVNSSVAQTNPNTVTVTIPAMAQQTPVSTSVPSRVVTPTPASTPPPTRPTTPHQAAATHGLAAKQPAKVMKTVSSSTSTEPESKPSTSQNQPEKTITIKIDPNAYLCEWRGCLRQFKTPHEVYLHVCEAHCPTGGEEILCLWASCDALKRRRFSLMTHLYDRHCNAETMSIRRKQLTVTGKTEVSTSIPPTPHHPGYAPNAAFHAIKRHALEFVNPKELMSLLSFVNVMKFLILLAKQQRPTKPAAATSSSSSPRPGQNPPPEQDDNEGPVTKSIRLTAALILRNLVIYSTHGRRHLRAYEPHLAGVALSNVESSRTIAQVLYDMNDQSSSNHR</sequence>
<accession>A0A310SJT3</accession>
<evidence type="ECO:0000256" key="2">
    <source>
        <dbReference type="ARBA" id="ARBA00023015"/>
    </source>
</evidence>
<feature type="region of interest" description="Disordered" evidence="5">
    <location>
        <begin position="1922"/>
        <end position="1949"/>
    </location>
</feature>
<gene>
    <name evidence="7" type="ORF">WN48_04026</name>
</gene>
<dbReference type="Pfam" id="PF02257">
    <property type="entry name" value="RFX_DNA_binding"/>
    <property type="match status" value="1"/>
</dbReference>
<dbReference type="PANTHER" id="PTHR22970">
    <property type="entry name" value="AT-RICH INTERACTIVE DOMAIN-CONTAINING PROTEIN 2"/>
    <property type="match status" value="1"/>
</dbReference>
<feature type="compositionally biased region" description="Pro residues" evidence="5">
    <location>
        <begin position="987"/>
        <end position="996"/>
    </location>
</feature>
<feature type="compositionally biased region" description="Low complexity" evidence="5">
    <location>
        <begin position="1751"/>
        <end position="1767"/>
    </location>
</feature>
<dbReference type="EMBL" id="KQ762237">
    <property type="protein sequence ID" value="OAD55993.1"/>
    <property type="molecule type" value="Genomic_DNA"/>
</dbReference>
<evidence type="ECO:0000256" key="5">
    <source>
        <dbReference type="SAM" id="MobiDB-lite"/>
    </source>
</evidence>
<dbReference type="Proteomes" id="UP000250275">
    <property type="component" value="Unassembled WGS sequence"/>
</dbReference>
<dbReference type="InterPro" id="IPR003150">
    <property type="entry name" value="DNA-bd_RFX"/>
</dbReference>
<feature type="compositionally biased region" description="Polar residues" evidence="5">
    <location>
        <begin position="1258"/>
        <end position="1267"/>
    </location>
</feature>
<dbReference type="GO" id="GO:0003677">
    <property type="term" value="F:DNA binding"/>
    <property type="evidence" value="ECO:0007669"/>
    <property type="project" value="InterPro"/>
</dbReference>
<dbReference type="GO" id="GO:0006325">
    <property type="term" value="P:chromatin organization"/>
    <property type="evidence" value="ECO:0007669"/>
    <property type="project" value="UniProtKB-KW"/>
</dbReference>
<evidence type="ECO:0000256" key="1">
    <source>
        <dbReference type="ARBA" id="ARBA00022853"/>
    </source>
</evidence>
<dbReference type="GO" id="GO:0006355">
    <property type="term" value="P:regulation of DNA-templated transcription"/>
    <property type="evidence" value="ECO:0007669"/>
    <property type="project" value="InterPro"/>
</dbReference>
<dbReference type="PROSITE" id="PS00028">
    <property type="entry name" value="ZINC_FINGER_C2H2_1"/>
    <property type="match status" value="1"/>
</dbReference>
<keyword evidence="1" id="KW-0156">Chromatin regulator</keyword>
<evidence type="ECO:0000256" key="3">
    <source>
        <dbReference type="ARBA" id="ARBA00023163"/>
    </source>
</evidence>
<feature type="compositionally biased region" description="Low complexity" evidence="5">
    <location>
        <begin position="1703"/>
        <end position="1719"/>
    </location>
</feature>
<dbReference type="InterPro" id="IPR016024">
    <property type="entry name" value="ARM-type_fold"/>
</dbReference>
<dbReference type="SUPFAM" id="SSF48371">
    <property type="entry name" value="ARM repeat"/>
    <property type="match status" value="1"/>
</dbReference>
<feature type="region of interest" description="Disordered" evidence="5">
    <location>
        <begin position="1433"/>
        <end position="1472"/>
    </location>
</feature>
<feature type="domain" description="RFX-type winged-helix" evidence="6">
    <location>
        <begin position="855"/>
        <end position="932"/>
    </location>
</feature>
<keyword evidence="8" id="KW-1185">Reference proteome</keyword>
<name>A0A310SJT3_9HYME</name>
<protein>
    <submittedName>
        <fullName evidence="7">AT-rich interactive domain-containing protein 2</fullName>
    </submittedName>
</protein>